<keyword evidence="4" id="KW-0505">Motor protein</keyword>
<feature type="compositionally biased region" description="Low complexity" evidence="5">
    <location>
        <begin position="1965"/>
        <end position="1974"/>
    </location>
</feature>
<keyword evidence="2" id="KW-0378">Hydrolase</keyword>
<keyword evidence="3 4" id="KW-0067">ATP-binding</keyword>
<dbReference type="GeneID" id="85314446"/>
<evidence type="ECO:0000313" key="8">
    <source>
        <dbReference type="EMBL" id="KAK1763132.1"/>
    </source>
</evidence>
<evidence type="ECO:0000256" key="6">
    <source>
        <dbReference type="SAM" id="SignalP"/>
    </source>
</evidence>
<protein>
    <submittedName>
        <fullName evidence="8">Kinesin-like protein 6</fullName>
    </submittedName>
</protein>
<dbReference type="PANTHER" id="PTHR37842:SF2">
    <property type="entry name" value="GYLCOSYL HYDROLASE 115 C-TERMINAL DOMAIN-CONTAINING PROTEIN"/>
    <property type="match status" value="1"/>
</dbReference>
<feature type="region of interest" description="Disordered" evidence="5">
    <location>
        <begin position="1746"/>
        <end position="1766"/>
    </location>
</feature>
<feature type="signal peptide" evidence="6">
    <location>
        <begin position="1"/>
        <end position="23"/>
    </location>
</feature>
<dbReference type="GO" id="GO:0007018">
    <property type="term" value="P:microtubule-based movement"/>
    <property type="evidence" value="ECO:0007669"/>
    <property type="project" value="InterPro"/>
</dbReference>
<evidence type="ECO:0000256" key="3">
    <source>
        <dbReference type="ARBA" id="ARBA00022840"/>
    </source>
</evidence>
<evidence type="ECO:0000256" key="2">
    <source>
        <dbReference type="ARBA" id="ARBA00022801"/>
    </source>
</evidence>
<dbReference type="Gene3D" id="1.20.58.2150">
    <property type="match status" value="1"/>
</dbReference>
<dbReference type="Gene3D" id="2.60.120.1620">
    <property type="match status" value="1"/>
</dbReference>
<dbReference type="GO" id="GO:0016787">
    <property type="term" value="F:hydrolase activity"/>
    <property type="evidence" value="ECO:0007669"/>
    <property type="project" value="UniProtKB-KW"/>
</dbReference>
<keyword evidence="9" id="KW-1185">Reference proteome</keyword>
<evidence type="ECO:0000313" key="9">
    <source>
        <dbReference type="Proteomes" id="UP001244011"/>
    </source>
</evidence>
<evidence type="ECO:0000256" key="5">
    <source>
        <dbReference type="SAM" id="MobiDB-lite"/>
    </source>
</evidence>
<dbReference type="EMBL" id="MU839030">
    <property type="protein sequence ID" value="KAK1763132.1"/>
    <property type="molecule type" value="Genomic_DNA"/>
</dbReference>
<dbReference type="Proteomes" id="UP001244011">
    <property type="component" value="Unassembled WGS sequence"/>
</dbReference>
<dbReference type="CDD" id="cd01370">
    <property type="entry name" value="KISc_KIP3_like"/>
    <property type="match status" value="1"/>
</dbReference>
<dbReference type="SMART" id="SM00129">
    <property type="entry name" value="KISc"/>
    <property type="match status" value="1"/>
</dbReference>
<feature type="compositionally biased region" description="Gly residues" evidence="5">
    <location>
        <begin position="2046"/>
        <end position="2059"/>
    </location>
</feature>
<dbReference type="PROSITE" id="PS00411">
    <property type="entry name" value="KINESIN_MOTOR_1"/>
    <property type="match status" value="1"/>
</dbReference>
<dbReference type="InterPro" id="IPR036961">
    <property type="entry name" value="Kinesin_motor_dom_sf"/>
</dbReference>
<dbReference type="InterPro" id="IPR041437">
    <property type="entry name" value="GH115_C"/>
</dbReference>
<feature type="region of interest" description="Disordered" evidence="5">
    <location>
        <begin position="1793"/>
        <end position="2130"/>
    </location>
</feature>
<feature type="compositionally biased region" description="Low complexity" evidence="5">
    <location>
        <begin position="2062"/>
        <end position="2074"/>
    </location>
</feature>
<feature type="compositionally biased region" description="Low complexity" evidence="5">
    <location>
        <begin position="875"/>
        <end position="892"/>
    </location>
</feature>
<dbReference type="Gene3D" id="3.30.379.10">
    <property type="entry name" value="Chitobiase/beta-hexosaminidase domain 2-like"/>
    <property type="match status" value="1"/>
</dbReference>
<feature type="compositionally biased region" description="Basic residues" evidence="5">
    <location>
        <begin position="1818"/>
        <end position="1828"/>
    </location>
</feature>
<dbReference type="Gene3D" id="3.20.20.520">
    <property type="entry name" value="Glycosyl hydrolase family 115"/>
    <property type="match status" value="1"/>
</dbReference>
<dbReference type="PROSITE" id="PS50067">
    <property type="entry name" value="KINESIN_MOTOR_2"/>
    <property type="match status" value="1"/>
</dbReference>
<organism evidence="8 9">
    <name type="scientific">Phialemonium atrogriseum</name>
    <dbReference type="NCBI Taxonomy" id="1093897"/>
    <lineage>
        <taxon>Eukaryota</taxon>
        <taxon>Fungi</taxon>
        <taxon>Dikarya</taxon>
        <taxon>Ascomycota</taxon>
        <taxon>Pezizomycotina</taxon>
        <taxon>Sordariomycetes</taxon>
        <taxon>Sordariomycetidae</taxon>
        <taxon>Cephalothecales</taxon>
        <taxon>Cephalothecaceae</taxon>
        <taxon>Phialemonium</taxon>
    </lineage>
</organism>
<feature type="region of interest" description="Disordered" evidence="5">
    <location>
        <begin position="874"/>
        <end position="894"/>
    </location>
</feature>
<feature type="binding site" evidence="4">
    <location>
        <begin position="1242"/>
        <end position="1249"/>
    </location>
    <ligand>
        <name>ATP</name>
        <dbReference type="ChEBI" id="CHEBI:30616"/>
    </ligand>
</feature>
<dbReference type="PANTHER" id="PTHR37842">
    <property type="match status" value="1"/>
</dbReference>
<feature type="domain" description="Kinesin motor" evidence="7">
    <location>
        <begin position="1116"/>
        <end position="1486"/>
    </location>
</feature>
<dbReference type="InterPro" id="IPR019821">
    <property type="entry name" value="Kinesin_motor_CS"/>
</dbReference>
<dbReference type="RefSeq" id="XP_060279345.1">
    <property type="nucleotide sequence ID" value="XM_060431259.1"/>
</dbReference>
<dbReference type="GO" id="GO:0008017">
    <property type="term" value="F:microtubule binding"/>
    <property type="evidence" value="ECO:0007669"/>
    <property type="project" value="InterPro"/>
</dbReference>
<feature type="compositionally biased region" description="Low complexity" evidence="5">
    <location>
        <begin position="2026"/>
        <end position="2045"/>
    </location>
</feature>
<comment type="caution">
    <text evidence="8">The sequence shown here is derived from an EMBL/GenBank/DDBJ whole genome shotgun (WGS) entry which is preliminary data.</text>
</comment>
<gene>
    <name evidence="8" type="ORF">QBC33DRAFT_581262</name>
</gene>
<dbReference type="FunFam" id="3.40.850.10:FF:000053">
    <property type="entry name" value="Kinesin family"/>
    <property type="match status" value="1"/>
</dbReference>
<dbReference type="Pfam" id="PF17829">
    <property type="entry name" value="GH115_C"/>
    <property type="match status" value="1"/>
</dbReference>
<dbReference type="InterPro" id="IPR001752">
    <property type="entry name" value="Kinesin_motor_dom"/>
</dbReference>
<feature type="compositionally biased region" description="Basic residues" evidence="5">
    <location>
        <begin position="2012"/>
        <end position="2023"/>
    </location>
</feature>
<feature type="chain" id="PRO_5042534406" evidence="6">
    <location>
        <begin position="24"/>
        <end position="2152"/>
    </location>
</feature>
<dbReference type="InterPro" id="IPR031924">
    <property type="entry name" value="GH115"/>
</dbReference>
<dbReference type="Pfam" id="PF15979">
    <property type="entry name" value="Glyco_hydro_115"/>
    <property type="match status" value="1"/>
</dbReference>
<evidence type="ECO:0000256" key="1">
    <source>
        <dbReference type="ARBA" id="ARBA00022741"/>
    </source>
</evidence>
<dbReference type="InterPro" id="IPR029018">
    <property type="entry name" value="Hex-like_dom2"/>
</dbReference>
<feature type="compositionally biased region" description="Polar residues" evidence="5">
    <location>
        <begin position="1914"/>
        <end position="1924"/>
    </location>
</feature>
<proteinExistence type="inferred from homology"/>
<dbReference type="Gene3D" id="3.40.850.10">
    <property type="entry name" value="Kinesin motor domain"/>
    <property type="match status" value="1"/>
</dbReference>
<reference evidence="8" key="1">
    <citation type="submission" date="2023-06" db="EMBL/GenBank/DDBJ databases">
        <title>Genome-scale phylogeny and comparative genomics of the fungal order Sordariales.</title>
        <authorList>
            <consortium name="Lawrence Berkeley National Laboratory"/>
            <person name="Hensen N."/>
            <person name="Bonometti L."/>
            <person name="Westerberg I."/>
            <person name="Brannstrom I.O."/>
            <person name="Guillou S."/>
            <person name="Cros-Aarteil S."/>
            <person name="Calhoun S."/>
            <person name="Haridas S."/>
            <person name="Kuo A."/>
            <person name="Mondo S."/>
            <person name="Pangilinan J."/>
            <person name="Riley R."/>
            <person name="Labutti K."/>
            <person name="Andreopoulos B."/>
            <person name="Lipzen A."/>
            <person name="Chen C."/>
            <person name="Yanf M."/>
            <person name="Daum C."/>
            <person name="Ng V."/>
            <person name="Clum A."/>
            <person name="Steindorff A."/>
            <person name="Ohm R."/>
            <person name="Martin F."/>
            <person name="Silar P."/>
            <person name="Natvig D."/>
            <person name="Lalanne C."/>
            <person name="Gautier V."/>
            <person name="Ament-Velasquez S.L."/>
            <person name="Kruys A."/>
            <person name="Hutchinson M.I."/>
            <person name="Powell A.J."/>
            <person name="Barry K."/>
            <person name="Miller A.N."/>
            <person name="Grigoriev I.V."/>
            <person name="Debuchy R."/>
            <person name="Gladieux P."/>
            <person name="Thoren M.H."/>
            <person name="Johannesson H."/>
        </authorList>
    </citation>
    <scope>NUCLEOTIDE SEQUENCE</scope>
    <source>
        <strain evidence="8">8032-3</strain>
    </source>
</reference>
<evidence type="ECO:0000259" key="7">
    <source>
        <dbReference type="PROSITE" id="PS50067"/>
    </source>
</evidence>
<dbReference type="PRINTS" id="PR00380">
    <property type="entry name" value="KINESINHEAVY"/>
</dbReference>
<comment type="similarity">
    <text evidence="4">Belongs to the TRAFAC class myosin-kinesin ATPase superfamily. Kinesin family.</text>
</comment>
<keyword evidence="6" id="KW-0732">Signal</keyword>
<dbReference type="InterPro" id="IPR042301">
    <property type="entry name" value="GH115_sf"/>
</dbReference>
<dbReference type="SUPFAM" id="SSF52540">
    <property type="entry name" value="P-loop containing nucleoside triphosphate hydrolases"/>
    <property type="match status" value="1"/>
</dbReference>
<sequence length="2152" mass="233966">MHFSNVRAATLLALSSAASLVSGLGQKPIIGFSESDGSFQIAGGAVSAGQIRVSSNDYWGVVRAAGDLALDFGRVTGTNYTLSNGDKGSAPASYVYNPINNMNNTFYETTGTSSFPGPSYADPSPADTVIIVGTIGHSRVIDRLIESKALDVSAIEGKWEAFVSQLVKNPVDGTAQALVIAGSDPRGTIYGIYDVSEQIGVSPWYFWADVPAKQNKNIYVLSDKKVQESPSVKYRGLFFNDEQPALTNWVASHWADTPYGAGYGPQFYGLVFELLLRLRANYLWPAIWGTMFEVDDPANQPLADAFEIVMGSSHTEPLMRAQNEFGHFYEGPWAYNLNNETIDEYFRYGVQRAKPYARNSLWTMGMRGSGDTAIEGLGVDKIVTMLEELVKNQQTIISEGLDTNISTVPQMWCLYKEVMTYTFQGLQVPEDITLLWADDNWGNVRRLPLQNETSRAGGAGVYYHFDYVGDPRNYKWLNNVQLSKTAEQMHLAYSRGADRIWIVNVGDLKPLEIPISHWFDMAYDAKKWNVDSTGEWTEAWAAREFGKDLSANISDVVSKFSMYASRRKFEMVEPQTYSVLNYNEADATLEQWATLAEAAQAIYSGLDKDAQPAFFQMVLHPILAGEIIHKVYIGAAKNLLYAGQKRNSANDMINYVLAASEADVNLTLRWNDMLDGKWNHMMDQTHLGYDGYWQQPMRNTLPAMSYVQTAFAALSGHVGVGVEGSNATVQGDDKWHANSGATLAVPPMDPYGPVTRWFDVFSRGTNSCTWTASPWAPWVKLSQYNGTVGGDNGSDSRVFISIDWDNAPKAPNSTVVNINITTPCRSFDKYGFPEPLVQVPVVNRGLPSNFTKGYVESDGHVSIEGPHYQAIVAASGSSSNSSGSGNSSTSISKRGANSDAVTYHTFEQYGRTSGGVGLWPQDTDKLSVSTAPALEYNMYLFTNTTAANVTLYISPSHNYLGDGNPLEYAIALFPSGSAQPEPKLVRPVGDTVGTGMPAGWGYAVGDAVWGHQGNYTTTPFSVEAEGAYTLRVWCLLPSIVVQKVIVDLGGVRPSYLGPPESFLVSRDEQGEYNQTSYINAVDVVGGAGNGNLTRITVKTSAAGMVGGGGVLGAGAVAVVLVRVRPFTIREAAQLVKTDDGTVFLGDGSLAAAPTPKLNQRGIRSVIKVVDDRCLVFDPPEDNPIQKFSRSVVPMGKKVKDQVFAFDRIFDDNASQTDVYEGTTKNLLDSVLDGYNATVFAYGATGCGKTHTITGTAQQPGIIFLTMQELFEKINERSDDKVTEITLSYLEIYNETIRDLLVPGGSKQGLMLREDSNQGVSVAGLTSHHPKGVQEVMDMIVLGNEYRTVSPTEANAVSSRSHAVLQINVAQKDRNADINEPHTMATLSIIDLAGSERASATKNRGERLLEGANINKSLLALGSCINALCDVRKKNHVPYRNSKLTRLLKFSLGGNCKTVMIVCVSPSSAHFDETQNTLRYANRAKNIQTKVTRNVFNVNRHVKDFLVKIDEQIALINELKAQQKDAENIFFAKFRKQLDKRECIAREGVARLRTAYENSAPERQEKVSTMKRLRAIERRIGLLSAWIGSFDAICEAREDVDAMPPNLASMRKTAQGILVELESSRQHMHQRLEKSNWERAIDSALQHSISQLSAVDAADGGDQDVLLREAEVLKSNFMRDAYREVLELDKAGDTGTVQVLLTAQFDLLASLSETLNMSEEEAIAHAKSLINRLLQVGYTAAGQVIKPDGSMPPAEMFPPSKRGTPKRKKMASFNARPVASPAFGAMSTAQQEAVMSPMKASPRRRKVAVGRKGVSFTPVKKKSPSRRVVRWRDDETEEGTLADFEKTPQKFGSTPEGSSEEKETPPVPPLLSYSYLNNADSQSDSSPSLTLPDMTSLSAGKPNNRFQAGFLSKSKGPQPTTTSNGSPIPPTLTLSLSPSSDEERPSPLRSIPVSTAANTLSPPPRSNRSPKPTTSLTAADENKAPSRRSPSASASASSSSDSESPSTIDAHKLRSALHSAKRRDRVSSVSAAATASGAKRMSTSGVAGVGSSSGSGGGSGHRPSASYSGPASASSTNGISRHNRRGSAERRRSPPMVCSPPGFTPGQARRMNLGGSVRMDVGSPQSDRADGRVRRITIADDGPACLFRRVEMS</sequence>
<keyword evidence="1 4" id="KW-0547">Nucleotide-binding</keyword>
<dbReference type="GO" id="GO:0003777">
    <property type="term" value="F:microtubule motor activity"/>
    <property type="evidence" value="ECO:0007669"/>
    <property type="project" value="InterPro"/>
</dbReference>
<dbReference type="InterPro" id="IPR027417">
    <property type="entry name" value="P-loop_NTPase"/>
</dbReference>
<feature type="compositionally biased region" description="Low complexity" evidence="5">
    <location>
        <begin position="1986"/>
        <end position="2005"/>
    </location>
</feature>
<dbReference type="Pfam" id="PF00225">
    <property type="entry name" value="Kinesin"/>
    <property type="match status" value="1"/>
</dbReference>
<dbReference type="GO" id="GO:0005524">
    <property type="term" value="F:ATP binding"/>
    <property type="evidence" value="ECO:0007669"/>
    <property type="project" value="UniProtKB-UniRule"/>
</dbReference>
<evidence type="ECO:0000256" key="4">
    <source>
        <dbReference type="PROSITE-ProRule" id="PRU00283"/>
    </source>
</evidence>
<accession>A0AAJ0BU73</accession>
<feature type="compositionally biased region" description="Polar residues" evidence="5">
    <location>
        <begin position="1876"/>
        <end position="1897"/>
    </location>
</feature>
<name>A0AAJ0BU73_9PEZI</name>